<organism evidence="1 2">
    <name type="scientific">Tanacetum coccineum</name>
    <dbReference type="NCBI Taxonomy" id="301880"/>
    <lineage>
        <taxon>Eukaryota</taxon>
        <taxon>Viridiplantae</taxon>
        <taxon>Streptophyta</taxon>
        <taxon>Embryophyta</taxon>
        <taxon>Tracheophyta</taxon>
        <taxon>Spermatophyta</taxon>
        <taxon>Magnoliopsida</taxon>
        <taxon>eudicotyledons</taxon>
        <taxon>Gunneridae</taxon>
        <taxon>Pentapetalae</taxon>
        <taxon>asterids</taxon>
        <taxon>campanulids</taxon>
        <taxon>Asterales</taxon>
        <taxon>Asteraceae</taxon>
        <taxon>Asteroideae</taxon>
        <taxon>Anthemideae</taxon>
        <taxon>Anthemidinae</taxon>
        <taxon>Tanacetum</taxon>
    </lineage>
</organism>
<dbReference type="Proteomes" id="UP001151760">
    <property type="component" value="Unassembled WGS sequence"/>
</dbReference>
<gene>
    <name evidence="1" type="ORF">Tco_0705677</name>
</gene>
<proteinExistence type="predicted"/>
<sequence>MFINEVEQLSNEYELKIGKKGYVIDDVWEKCEQNHGGTTYAWHDEGHEEEELWKCGIEKAEYVPPIVNVETFEVKRYSFTGGGSFIYITKQFDDALPLGRENWSQFSRMIRKELVIDKNAKEAT</sequence>
<evidence type="ECO:0000313" key="2">
    <source>
        <dbReference type="Proteomes" id="UP001151760"/>
    </source>
</evidence>
<reference evidence="1" key="1">
    <citation type="journal article" date="2022" name="Int. J. Mol. Sci.">
        <title>Draft Genome of Tanacetum Coccineum: Genomic Comparison of Closely Related Tanacetum-Family Plants.</title>
        <authorList>
            <person name="Yamashiro T."/>
            <person name="Shiraishi A."/>
            <person name="Nakayama K."/>
            <person name="Satake H."/>
        </authorList>
    </citation>
    <scope>NUCLEOTIDE SEQUENCE</scope>
</reference>
<accession>A0ABQ4Y5E1</accession>
<dbReference type="EMBL" id="BQNB010010108">
    <property type="protein sequence ID" value="GJS72836.1"/>
    <property type="molecule type" value="Genomic_DNA"/>
</dbReference>
<name>A0ABQ4Y5E1_9ASTR</name>
<reference evidence="1" key="2">
    <citation type="submission" date="2022-01" db="EMBL/GenBank/DDBJ databases">
        <authorList>
            <person name="Yamashiro T."/>
            <person name="Shiraishi A."/>
            <person name="Satake H."/>
            <person name="Nakayama K."/>
        </authorList>
    </citation>
    <scope>NUCLEOTIDE SEQUENCE</scope>
</reference>
<comment type="caution">
    <text evidence="1">The sequence shown here is derived from an EMBL/GenBank/DDBJ whole genome shotgun (WGS) entry which is preliminary data.</text>
</comment>
<keyword evidence="2" id="KW-1185">Reference proteome</keyword>
<evidence type="ECO:0000313" key="1">
    <source>
        <dbReference type="EMBL" id="GJS72836.1"/>
    </source>
</evidence>
<protein>
    <submittedName>
        <fullName evidence="1">Uncharacterized protein</fullName>
    </submittedName>
</protein>